<accession>F4QT84</accession>
<keyword evidence="1" id="KW-0472">Membrane</keyword>
<dbReference type="Pfam" id="PF05656">
    <property type="entry name" value="DUF805"/>
    <property type="match status" value="1"/>
</dbReference>
<dbReference type="PANTHER" id="PTHR34980">
    <property type="entry name" value="INNER MEMBRANE PROTEIN-RELATED-RELATED"/>
    <property type="match status" value="1"/>
</dbReference>
<feature type="transmembrane region" description="Helical" evidence="1">
    <location>
        <begin position="94"/>
        <end position="111"/>
    </location>
</feature>
<dbReference type="HOGENOM" id="CLU_093674_5_1_5"/>
<feature type="transmembrane region" description="Helical" evidence="1">
    <location>
        <begin position="20"/>
        <end position="43"/>
    </location>
</feature>
<dbReference type="eggNOG" id="COG3152">
    <property type="taxonomic scope" value="Bacteria"/>
</dbReference>
<organism evidence="2 3">
    <name type="scientific">Asticcacaulis biprosthecium C19</name>
    <dbReference type="NCBI Taxonomy" id="715226"/>
    <lineage>
        <taxon>Bacteria</taxon>
        <taxon>Pseudomonadati</taxon>
        <taxon>Pseudomonadota</taxon>
        <taxon>Alphaproteobacteria</taxon>
        <taxon>Caulobacterales</taxon>
        <taxon>Caulobacteraceae</taxon>
        <taxon>Asticcacaulis</taxon>
    </lineage>
</organism>
<dbReference type="OrthoDB" id="9812349at2"/>
<keyword evidence="3" id="KW-1185">Reference proteome</keyword>
<reference evidence="3" key="1">
    <citation type="submission" date="2011-03" db="EMBL/GenBank/DDBJ databases">
        <title>Draft genome sequence of Brevundimonas diminuta.</title>
        <authorList>
            <person name="Brown P.J.B."/>
            <person name="Buechlein A."/>
            <person name="Hemmerich C."/>
            <person name="Brun Y.V."/>
        </authorList>
    </citation>
    <scope>NUCLEOTIDE SEQUENCE [LARGE SCALE GENOMIC DNA]</scope>
    <source>
        <strain evidence="3">C19</strain>
    </source>
</reference>
<dbReference type="AlphaFoldDB" id="F4QT84"/>
<protein>
    <recommendedName>
        <fullName evidence="4">DUF805 domain-containing protein</fullName>
    </recommendedName>
</protein>
<proteinExistence type="predicted"/>
<dbReference type="InterPro" id="IPR008523">
    <property type="entry name" value="DUF805"/>
</dbReference>
<evidence type="ECO:0000256" key="1">
    <source>
        <dbReference type="SAM" id="Phobius"/>
    </source>
</evidence>
<feature type="transmembrane region" description="Helical" evidence="1">
    <location>
        <begin position="63"/>
        <end position="82"/>
    </location>
</feature>
<keyword evidence="1" id="KW-0812">Transmembrane</keyword>
<dbReference type="Proteomes" id="UP000006512">
    <property type="component" value="Unassembled WGS sequence"/>
</dbReference>
<name>F4QT84_9CAUL</name>
<evidence type="ECO:0000313" key="2">
    <source>
        <dbReference type="EMBL" id="EGF89954.1"/>
    </source>
</evidence>
<dbReference type="GO" id="GO:0005886">
    <property type="term" value="C:plasma membrane"/>
    <property type="evidence" value="ECO:0007669"/>
    <property type="project" value="TreeGrafter"/>
</dbReference>
<dbReference type="EMBL" id="GL883080">
    <property type="protein sequence ID" value="EGF89954.1"/>
    <property type="molecule type" value="Genomic_DNA"/>
</dbReference>
<evidence type="ECO:0008006" key="4">
    <source>
        <dbReference type="Google" id="ProtNLM"/>
    </source>
</evidence>
<evidence type="ECO:0000313" key="3">
    <source>
        <dbReference type="Proteomes" id="UP000006512"/>
    </source>
</evidence>
<dbReference type="RefSeq" id="WP_006275153.1">
    <property type="nucleotide sequence ID" value="NZ_GL883080.1"/>
</dbReference>
<dbReference type="STRING" id="715226.ABI_43790"/>
<dbReference type="PANTHER" id="PTHR34980:SF3">
    <property type="entry name" value="BLR8105 PROTEIN"/>
    <property type="match status" value="1"/>
</dbReference>
<keyword evidence="1" id="KW-1133">Transmembrane helix</keyword>
<gene>
    <name evidence="2" type="ORF">ABI_43790</name>
</gene>
<sequence>MRITDVLLSPNGRITRLGFWGAWLAMLFIAVVSAVGLTTLAEFSAQKGGFQPPVLGEGDVGRFAWIGLILAVPVAWMAFCVLVKRWHDRGRSGWWLLAALVPVIGQVWALVECGFLEGSRSGNKYGPSPSRGRYDHALHFGDEIPEDMA</sequence>